<organism evidence="2 3">
    <name type="scientific">Candidatus Kaiserbacteria bacterium RIFCSPHIGHO2_01_FULL_56_24</name>
    <dbReference type="NCBI Taxonomy" id="1798487"/>
    <lineage>
        <taxon>Bacteria</taxon>
        <taxon>Candidatus Kaiseribacteriota</taxon>
    </lineage>
</organism>
<evidence type="ECO:0000259" key="1">
    <source>
        <dbReference type="Pfam" id="PF18929"/>
    </source>
</evidence>
<dbReference type="Proteomes" id="UP000176377">
    <property type="component" value="Unassembled WGS sequence"/>
</dbReference>
<gene>
    <name evidence="2" type="ORF">A2765_00300</name>
</gene>
<proteinExistence type="predicted"/>
<name>A0A1F6DFM2_9BACT</name>
<protein>
    <recommendedName>
        <fullName evidence="1">DUF5678 domain-containing protein</fullName>
    </recommendedName>
</protein>
<evidence type="ECO:0000313" key="2">
    <source>
        <dbReference type="EMBL" id="OGG60223.1"/>
    </source>
</evidence>
<dbReference type="AlphaFoldDB" id="A0A1F6DFM2"/>
<dbReference type="InterPro" id="IPR043734">
    <property type="entry name" value="DUF5678"/>
</dbReference>
<accession>A0A1F6DFM2</accession>
<comment type="caution">
    <text evidence="2">The sequence shown here is derived from an EMBL/GenBank/DDBJ whole genome shotgun (WGS) entry which is preliminary data.</text>
</comment>
<feature type="domain" description="DUF5678" evidence="1">
    <location>
        <begin position="16"/>
        <end position="61"/>
    </location>
</feature>
<reference evidence="2 3" key="1">
    <citation type="journal article" date="2016" name="Nat. Commun.">
        <title>Thousands of microbial genomes shed light on interconnected biogeochemical processes in an aquifer system.</title>
        <authorList>
            <person name="Anantharaman K."/>
            <person name="Brown C.T."/>
            <person name="Hug L.A."/>
            <person name="Sharon I."/>
            <person name="Castelle C.J."/>
            <person name="Probst A.J."/>
            <person name="Thomas B.C."/>
            <person name="Singh A."/>
            <person name="Wilkins M.J."/>
            <person name="Karaoz U."/>
            <person name="Brodie E.L."/>
            <person name="Williams K.H."/>
            <person name="Hubbard S.S."/>
            <person name="Banfield J.F."/>
        </authorList>
    </citation>
    <scope>NUCLEOTIDE SEQUENCE [LARGE SCALE GENOMIC DNA]</scope>
</reference>
<sequence length="71" mass="7824">MDNEKTITIEHPSLDILKAHEGEWVALDGDQIIASGNNVTEVRRHARERGHDKVILYLVPSTAGSLAPHTV</sequence>
<dbReference type="EMBL" id="MFLA01000012">
    <property type="protein sequence ID" value="OGG60223.1"/>
    <property type="molecule type" value="Genomic_DNA"/>
</dbReference>
<evidence type="ECO:0000313" key="3">
    <source>
        <dbReference type="Proteomes" id="UP000176377"/>
    </source>
</evidence>
<dbReference type="Pfam" id="PF18929">
    <property type="entry name" value="DUF5678"/>
    <property type="match status" value="1"/>
</dbReference>